<dbReference type="Proteomes" id="UP000036951">
    <property type="component" value="Unassembled WGS sequence"/>
</dbReference>
<dbReference type="PROSITE" id="PS00444">
    <property type="entry name" value="POLYPRENYL_SYNTHASE_2"/>
    <property type="match status" value="1"/>
</dbReference>
<sequence>MDYLSLIKEPIKAELDDFISLFNKSLTHTDNLQEEIFRRIRQRAGKRMRPMLILLMAKNYGSVSSATLHAAVGLELLHTASLVHDDVVDESTERRGQASVNALYDNKVAVLIGDYILSTALLHVAETHNELIIKYLAELGRTLSNGEILQLTSISNEQISEEIYYNVIRQKTAALFEACCAMGAISAGMPESEIGKAMKFGQTLGIIFQIRDDIFDYYDSSEIGKPTGNDMAEGKLTLPAIYAVNNSAPDSIRKLAYKVKERTITQDEIAILVDYTKEHGGIEYAEKRMEEMRREAMEFIETEVTDDALRRSLEAYLSFVIERTK</sequence>
<dbReference type="InterPro" id="IPR008949">
    <property type="entry name" value="Isoprenoid_synthase_dom_sf"/>
</dbReference>
<dbReference type="PANTHER" id="PTHR12001:SF69">
    <property type="entry name" value="ALL TRANS-POLYPRENYL-DIPHOSPHATE SYNTHASE PDSS1"/>
    <property type="match status" value="1"/>
</dbReference>
<evidence type="ECO:0000313" key="7">
    <source>
        <dbReference type="EMBL" id="KOO69272.1"/>
    </source>
</evidence>
<evidence type="ECO:0000313" key="8">
    <source>
        <dbReference type="Proteomes" id="UP000036951"/>
    </source>
</evidence>
<dbReference type="CDD" id="cd00685">
    <property type="entry name" value="Trans_IPPS_HT"/>
    <property type="match status" value="1"/>
</dbReference>
<comment type="caution">
    <text evidence="7">The sequence shown here is derived from an EMBL/GenBank/DDBJ whole genome shotgun (WGS) entry which is preliminary data.</text>
</comment>
<dbReference type="OrthoDB" id="9805316at2"/>
<dbReference type="GO" id="GO:0004659">
    <property type="term" value="F:prenyltransferase activity"/>
    <property type="evidence" value="ECO:0007669"/>
    <property type="project" value="InterPro"/>
</dbReference>
<dbReference type="GO" id="GO:0008299">
    <property type="term" value="P:isoprenoid biosynthetic process"/>
    <property type="evidence" value="ECO:0007669"/>
    <property type="project" value="InterPro"/>
</dbReference>
<evidence type="ECO:0000256" key="6">
    <source>
        <dbReference type="RuleBase" id="RU004466"/>
    </source>
</evidence>
<reference evidence="7 8" key="1">
    <citation type="submission" date="2015-06" db="EMBL/GenBank/DDBJ databases">
        <title>Prevotella sp. 109, sp. nov., a novel member of the family Prevotellaceae isolated from human faeces.</title>
        <authorList>
            <person name="Shkoporov A.N."/>
            <person name="Chaplin A.V."/>
            <person name="Kafarskaia L.I."/>
            <person name="Efimov B.A."/>
        </authorList>
    </citation>
    <scope>NUCLEOTIDE SEQUENCE [LARGE SCALE GENOMIC DNA]</scope>
    <source>
        <strain evidence="7 8">109</strain>
    </source>
</reference>
<proteinExistence type="inferred from homology"/>
<dbReference type="AlphaFoldDB" id="A0A8E1QZ38"/>
<organism evidence="7 8">
    <name type="scientific">Xylanibacter rarus</name>
    <dbReference type="NCBI Taxonomy" id="1676614"/>
    <lineage>
        <taxon>Bacteria</taxon>
        <taxon>Pseudomonadati</taxon>
        <taxon>Bacteroidota</taxon>
        <taxon>Bacteroidia</taxon>
        <taxon>Bacteroidales</taxon>
        <taxon>Prevotellaceae</taxon>
        <taxon>Xylanibacter</taxon>
    </lineage>
</organism>
<dbReference type="SFLD" id="SFLDS00005">
    <property type="entry name" value="Isoprenoid_Synthase_Type_I"/>
    <property type="match status" value="1"/>
</dbReference>
<gene>
    <name evidence="7" type="ORF">ACU52_04005</name>
</gene>
<dbReference type="GO" id="GO:0046872">
    <property type="term" value="F:metal ion binding"/>
    <property type="evidence" value="ECO:0007669"/>
    <property type="project" value="UniProtKB-KW"/>
</dbReference>
<evidence type="ECO:0000256" key="4">
    <source>
        <dbReference type="ARBA" id="ARBA00022723"/>
    </source>
</evidence>
<dbReference type="Pfam" id="PF00348">
    <property type="entry name" value="polyprenyl_synt"/>
    <property type="match status" value="1"/>
</dbReference>
<keyword evidence="4" id="KW-0479">Metal-binding</keyword>
<dbReference type="EMBL" id="LFQU01000004">
    <property type="protein sequence ID" value="KOO69272.1"/>
    <property type="molecule type" value="Genomic_DNA"/>
</dbReference>
<dbReference type="InterPro" id="IPR033749">
    <property type="entry name" value="Polyprenyl_synt_CS"/>
</dbReference>
<dbReference type="InterPro" id="IPR000092">
    <property type="entry name" value="Polyprenyl_synt"/>
</dbReference>
<dbReference type="RefSeq" id="WP_021855794.1">
    <property type="nucleotide sequence ID" value="NZ_DBFJNZ010000092.1"/>
</dbReference>
<comment type="cofactor">
    <cofactor evidence="1">
        <name>Mg(2+)</name>
        <dbReference type="ChEBI" id="CHEBI:18420"/>
    </cofactor>
</comment>
<dbReference type="PROSITE" id="PS00723">
    <property type="entry name" value="POLYPRENYL_SYNTHASE_1"/>
    <property type="match status" value="1"/>
</dbReference>
<keyword evidence="3 6" id="KW-0808">Transferase</keyword>
<evidence type="ECO:0000256" key="3">
    <source>
        <dbReference type="ARBA" id="ARBA00022679"/>
    </source>
</evidence>
<keyword evidence="8" id="KW-1185">Reference proteome</keyword>
<evidence type="ECO:0000256" key="5">
    <source>
        <dbReference type="ARBA" id="ARBA00022842"/>
    </source>
</evidence>
<protein>
    <submittedName>
        <fullName evidence="7">Octaprenyl-diphosphate synthase</fullName>
    </submittedName>
</protein>
<dbReference type="SUPFAM" id="SSF48576">
    <property type="entry name" value="Terpenoid synthases"/>
    <property type="match status" value="1"/>
</dbReference>
<keyword evidence="5" id="KW-0460">Magnesium</keyword>
<evidence type="ECO:0000256" key="2">
    <source>
        <dbReference type="ARBA" id="ARBA00006706"/>
    </source>
</evidence>
<dbReference type="Gene3D" id="1.10.600.10">
    <property type="entry name" value="Farnesyl Diphosphate Synthase"/>
    <property type="match status" value="1"/>
</dbReference>
<name>A0A8E1QZ38_9BACT</name>
<comment type="similarity">
    <text evidence="2 6">Belongs to the FPP/GGPP synthase family.</text>
</comment>
<dbReference type="PANTHER" id="PTHR12001">
    <property type="entry name" value="GERANYLGERANYL PYROPHOSPHATE SYNTHASE"/>
    <property type="match status" value="1"/>
</dbReference>
<evidence type="ECO:0000256" key="1">
    <source>
        <dbReference type="ARBA" id="ARBA00001946"/>
    </source>
</evidence>
<accession>A0A8E1QZ38</accession>